<comment type="caution">
    <text evidence="1">The sequence shown here is derived from an EMBL/GenBank/DDBJ whole genome shotgun (WGS) entry which is preliminary data.</text>
</comment>
<organism evidence="1 2">
    <name type="scientific">Plectosphaerella cucumerina</name>
    <dbReference type="NCBI Taxonomy" id="40658"/>
    <lineage>
        <taxon>Eukaryota</taxon>
        <taxon>Fungi</taxon>
        <taxon>Dikarya</taxon>
        <taxon>Ascomycota</taxon>
        <taxon>Pezizomycotina</taxon>
        <taxon>Sordariomycetes</taxon>
        <taxon>Hypocreomycetidae</taxon>
        <taxon>Glomerellales</taxon>
        <taxon>Plectosphaerellaceae</taxon>
        <taxon>Plectosphaerella</taxon>
    </lineage>
</organism>
<keyword evidence="2" id="KW-1185">Reference proteome</keyword>
<name>A0A8K0TNW8_9PEZI</name>
<reference evidence="1" key="1">
    <citation type="journal article" date="2021" name="Nat. Commun.">
        <title>Genetic determinants of endophytism in the Arabidopsis root mycobiome.</title>
        <authorList>
            <person name="Mesny F."/>
            <person name="Miyauchi S."/>
            <person name="Thiergart T."/>
            <person name="Pickel B."/>
            <person name="Atanasova L."/>
            <person name="Karlsson M."/>
            <person name="Huettel B."/>
            <person name="Barry K.W."/>
            <person name="Haridas S."/>
            <person name="Chen C."/>
            <person name="Bauer D."/>
            <person name="Andreopoulos W."/>
            <person name="Pangilinan J."/>
            <person name="LaButti K."/>
            <person name="Riley R."/>
            <person name="Lipzen A."/>
            <person name="Clum A."/>
            <person name="Drula E."/>
            <person name="Henrissat B."/>
            <person name="Kohler A."/>
            <person name="Grigoriev I.V."/>
            <person name="Martin F.M."/>
            <person name="Hacquard S."/>
        </authorList>
    </citation>
    <scope>NUCLEOTIDE SEQUENCE</scope>
    <source>
        <strain evidence="1">MPI-CAGE-AT-0016</strain>
    </source>
</reference>
<accession>A0A8K0TNW8</accession>
<gene>
    <name evidence="1" type="ORF">B0T11DRAFT_269004</name>
</gene>
<dbReference type="EMBL" id="JAGPXD010000001">
    <property type="protein sequence ID" value="KAH7374682.1"/>
    <property type="molecule type" value="Genomic_DNA"/>
</dbReference>
<proteinExistence type="predicted"/>
<protein>
    <submittedName>
        <fullName evidence="1">Uncharacterized protein</fullName>
    </submittedName>
</protein>
<dbReference type="Proteomes" id="UP000813385">
    <property type="component" value="Unassembled WGS sequence"/>
</dbReference>
<dbReference type="AlphaFoldDB" id="A0A8K0TNW8"/>
<evidence type="ECO:0000313" key="2">
    <source>
        <dbReference type="Proteomes" id="UP000813385"/>
    </source>
</evidence>
<evidence type="ECO:0000313" key="1">
    <source>
        <dbReference type="EMBL" id="KAH7374682.1"/>
    </source>
</evidence>
<sequence>MLCRRGRSRETRRFEVWGSEDGGRGSGGRVAAVFACACVRACQCAVLLLLLLVKARIEIWSVDWDGTMVVMGARVWVWGTRHEAEKREPSSGGGLRGGAARQHGLPRGGMFPVFGSLGGPATHSSPLVVVCPVLCLCPGSRCRRRKGLLEAVDPVWEPAPCLSGVTASEEKQPLIALNAFFSVLPRAST</sequence>